<dbReference type="CDD" id="cd11660">
    <property type="entry name" value="SANT_TRF"/>
    <property type="match status" value="1"/>
</dbReference>
<accession>A0A811PJ02</accession>
<sequence>MSTKVMITYKRKRAASHAHTEDDTVLDSSPAASSNVAAGSLQLTKSEGPAETTVQHLSMLQQNIKEECGPEKGQDQLYGSLPRKGQPEICCATIASTAEAHSNKSQCIDDAKNQIPVSSSVCDLMLADGTINQIKDSNISAPVEINSPTGTEIAVVPGQCKKRFSPLLTFRRRVKKKTNLDEPAEEICSPDNDKQCSTLTCSSPQSSLNATPLLKHTAPNPLDIEDKVATLRNTGPSTQAEQSPEQESSHIVKSSVQHVVPQITQDVNQNMILEDDVTPVLNQKMTLEDDVTPMSKFTGVQEISGQDTRMEDSNGTSPNTIEVPKVIDVQGGHCTGETTSLQSPRQKLDVSWLKPTNKSVVEDIPESQGSTRNVPIIVLDDDNDERGKELENSEALDQGLHNQNKRTSFGKIDLNCTELRQQELPCLDDSTVQRLPDQDLIVNARKQMSQPIERLFFTKEKDTIRGKQQQHEESSTMHTSYSNFFDLGPPWNTAPWSEEELDFLWIGVRRYGVNNWNAMLRDTRLRFSNSRMPEDLAKQWDKEQKKLVASALGPVPPLHMGEDYLGRASCSGCSKSAFLGAQTDLSLGDVYFRNARASERGQHHLSSLGGLNFHGIDGGPRNMSLGGFPGASSYGRSGSRRRRASKLHKSYYENKSPWFQEPSDRVPQLLTNQQPINSLPQWLTKDAKTGTSRINPEMWPSMVPAPGRSAADPPRGGSSLFCDDVKPHVLPGASLKCAMRRNADWRSFSKRLFLSGDALDLNCGAKGTTAPNGAIPSDTGASSEETVSDS</sequence>
<comment type="caution">
    <text evidence="3">The sequence shown here is derived from an EMBL/GenBank/DDBJ whole genome shotgun (WGS) entry which is preliminary data.</text>
</comment>
<dbReference type="AlphaFoldDB" id="A0A811PJ02"/>
<dbReference type="PROSITE" id="PS50090">
    <property type="entry name" value="MYB_LIKE"/>
    <property type="match status" value="1"/>
</dbReference>
<evidence type="ECO:0000256" key="1">
    <source>
        <dbReference type="SAM" id="MobiDB-lite"/>
    </source>
</evidence>
<proteinExistence type="predicted"/>
<protein>
    <recommendedName>
        <fullName evidence="2">Myb-like domain-containing protein</fullName>
    </recommendedName>
</protein>
<dbReference type="InterPro" id="IPR009057">
    <property type="entry name" value="Homeodomain-like_sf"/>
</dbReference>
<dbReference type="SUPFAM" id="SSF46689">
    <property type="entry name" value="Homeodomain-like"/>
    <property type="match status" value="1"/>
</dbReference>
<dbReference type="OrthoDB" id="608866at2759"/>
<evidence type="ECO:0000259" key="2">
    <source>
        <dbReference type="PROSITE" id="PS50090"/>
    </source>
</evidence>
<gene>
    <name evidence="3" type="ORF">NCGR_LOCUS27401</name>
</gene>
<dbReference type="InterPro" id="IPR001005">
    <property type="entry name" value="SANT/Myb"/>
</dbReference>
<evidence type="ECO:0000313" key="3">
    <source>
        <dbReference type="EMBL" id="CAD6241721.1"/>
    </source>
</evidence>
<dbReference type="EMBL" id="CAJGYO010000007">
    <property type="protein sequence ID" value="CAD6241721.1"/>
    <property type="molecule type" value="Genomic_DNA"/>
</dbReference>
<keyword evidence="4" id="KW-1185">Reference proteome</keyword>
<reference evidence="3" key="1">
    <citation type="submission" date="2020-10" db="EMBL/GenBank/DDBJ databases">
        <authorList>
            <person name="Han B."/>
            <person name="Lu T."/>
            <person name="Zhao Q."/>
            <person name="Huang X."/>
            <person name="Zhao Y."/>
        </authorList>
    </citation>
    <scope>NUCLEOTIDE SEQUENCE</scope>
</reference>
<feature type="region of interest" description="Disordered" evidence="1">
    <location>
        <begin position="767"/>
        <end position="790"/>
    </location>
</feature>
<dbReference type="Gene3D" id="1.10.10.60">
    <property type="entry name" value="Homeodomain-like"/>
    <property type="match status" value="1"/>
</dbReference>
<feature type="compositionally biased region" description="Polar residues" evidence="1">
    <location>
        <begin position="779"/>
        <end position="790"/>
    </location>
</feature>
<organism evidence="3 4">
    <name type="scientific">Miscanthus lutarioriparius</name>
    <dbReference type="NCBI Taxonomy" id="422564"/>
    <lineage>
        <taxon>Eukaryota</taxon>
        <taxon>Viridiplantae</taxon>
        <taxon>Streptophyta</taxon>
        <taxon>Embryophyta</taxon>
        <taxon>Tracheophyta</taxon>
        <taxon>Spermatophyta</taxon>
        <taxon>Magnoliopsida</taxon>
        <taxon>Liliopsida</taxon>
        <taxon>Poales</taxon>
        <taxon>Poaceae</taxon>
        <taxon>PACMAD clade</taxon>
        <taxon>Panicoideae</taxon>
        <taxon>Andropogonodae</taxon>
        <taxon>Andropogoneae</taxon>
        <taxon>Saccharinae</taxon>
        <taxon>Miscanthus</taxon>
    </lineage>
</organism>
<name>A0A811PJ02_9POAL</name>
<feature type="domain" description="Myb-like" evidence="2">
    <location>
        <begin position="488"/>
        <end position="544"/>
    </location>
</feature>
<evidence type="ECO:0000313" key="4">
    <source>
        <dbReference type="Proteomes" id="UP000604825"/>
    </source>
</evidence>
<dbReference type="Proteomes" id="UP000604825">
    <property type="component" value="Unassembled WGS sequence"/>
</dbReference>